<dbReference type="SUPFAM" id="SSF54001">
    <property type="entry name" value="Cysteine proteinases"/>
    <property type="match status" value="1"/>
</dbReference>
<evidence type="ECO:0000259" key="4">
    <source>
        <dbReference type="PROSITE" id="PS50600"/>
    </source>
</evidence>
<evidence type="ECO:0000256" key="1">
    <source>
        <dbReference type="ARBA" id="ARBA00005234"/>
    </source>
</evidence>
<gene>
    <name evidence="5" type="ORF">T459_21587</name>
</gene>
<proteinExistence type="inferred from homology"/>
<accession>A0A2G2YX08</accession>
<keyword evidence="3" id="KW-0378">Hydrolase</keyword>
<dbReference type="GO" id="GO:0008234">
    <property type="term" value="F:cysteine-type peptidase activity"/>
    <property type="evidence" value="ECO:0007669"/>
    <property type="project" value="InterPro"/>
</dbReference>
<dbReference type="GO" id="GO:0006508">
    <property type="term" value="P:proteolysis"/>
    <property type="evidence" value="ECO:0007669"/>
    <property type="project" value="UniProtKB-KW"/>
</dbReference>
<comment type="caution">
    <text evidence="5">The sequence shown here is derived from an EMBL/GenBank/DDBJ whole genome shotgun (WGS) entry which is preliminary data.</text>
</comment>
<sequence length="385" mass="43458">MKLFEATGITRKIILKGGFVVVDDGSRSGSGNGAAIGANDAPLTVFETTSHYDYDHTGCTDFSLDFSTSSECSAWVSFHQREFYIHTPLEIKAAKRRRKDTFKALSSIEKSKIATSLSLSCTDVQYARATGEQHEPKKVDITVEATAEEHNITVDNPSTASKEEEKVKPVSSGEQKNYLFERFNISDEAPKKLTQLINDYSEWIADGLLKHHADRYCQQQPKVSQNEERLINIIKGFSIPAGLPWHLVDEVYIPINCGDEFYWVLVVVVLKERRIRVYDSMSRKRRCEPSSEIQKLAKILPTYLDMSDILDQKVRTNWWTIEAYRVKKGNPFDVQYVEGIAQQTIGSLNCSPFVAAYAEYLSDGLQVPNDGLDAGLLYKRYAALL</sequence>
<feature type="domain" description="Ubiquitin-like protease family profile" evidence="4">
    <location>
        <begin position="183"/>
        <end position="361"/>
    </location>
</feature>
<comment type="similarity">
    <text evidence="1">Belongs to the peptidase C48 family.</text>
</comment>
<dbReference type="AlphaFoldDB" id="A0A2G2YX08"/>
<dbReference type="Gene3D" id="3.40.395.10">
    <property type="entry name" value="Adenoviral Proteinase, Chain A"/>
    <property type="match status" value="1"/>
</dbReference>
<dbReference type="InterPro" id="IPR038765">
    <property type="entry name" value="Papain-like_cys_pep_sf"/>
</dbReference>
<keyword evidence="6" id="KW-1185">Reference proteome</keyword>
<reference evidence="5 6" key="2">
    <citation type="journal article" date="2017" name="Genome Biol.">
        <title>New reference genome sequences of hot pepper reveal the massive evolution of plant disease-resistance genes by retroduplication.</title>
        <authorList>
            <person name="Kim S."/>
            <person name="Park J."/>
            <person name="Yeom S.I."/>
            <person name="Kim Y.M."/>
            <person name="Seo E."/>
            <person name="Kim K.T."/>
            <person name="Kim M.S."/>
            <person name="Lee J.M."/>
            <person name="Cheong K."/>
            <person name="Shin H.S."/>
            <person name="Kim S.B."/>
            <person name="Han K."/>
            <person name="Lee J."/>
            <person name="Park M."/>
            <person name="Lee H.A."/>
            <person name="Lee H.Y."/>
            <person name="Lee Y."/>
            <person name="Oh S."/>
            <person name="Lee J.H."/>
            <person name="Choi E."/>
            <person name="Choi E."/>
            <person name="Lee S.E."/>
            <person name="Jeon J."/>
            <person name="Kim H."/>
            <person name="Choi G."/>
            <person name="Song H."/>
            <person name="Lee J."/>
            <person name="Lee S.C."/>
            <person name="Kwon J.K."/>
            <person name="Lee H.Y."/>
            <person name="Koo N."/>
            <person name="Hong Y."/>
            <person name="Kim R.W."/>
            <person name="Kang W.H."/>
            <person name="Huh J.H."/>
            <person name="Kang B.C."/>
            <person name="Yang T.J."/>
            <person name="Lee Y.H."/>
            <person name="Bennetzen J.L."/>
            <person name="Choi D."/>
        </authorList>
    </citation>
    <scope>NUCLEOTIDE SEQUENCE [LARGE SCALE GENOMIC DNA]</scope>
    <source>
        <strain evidence="6">cv. CM334</strain>
    </source>
</reference>
<dbReference type="EMBL" id="AYRZ02000008">
    <property type="protein sequence ID" value="PHT74310.1"/>
    <property type="molecule type" value="Genomic_DNA"/>
</dbReference>
<reference evidence="5 6" key="1">
    <citation type="journal article" date="2014" name="Nat. Genet.">
        <title>Genome sequence of the hot pepper provides insights into the evolution of pungency in Capsicum species.</title>
        <authorList>
            <person name="Kim S."/>
            <person name="Park M."/>
            <person name="Yeom S.I."/>
            <person name="Kim Y.M."/>
            <person name="Lee J.M."/>
            <person name="Lee H.A."/>
            <person name="Seo E."/>
            <person name="Choi J."/>
            <person name="Cheong K."/>
            <person name="Kim K.T."/>
            <person name="Jung K."/>
            <person name="Lee G.W."/>
            <person name="Oh S.K."/>
            <person name="Bae C."/>
            <person name="Kim S.B."/>
            <person name="Lee H.Y."/>
            <person name="Kim S.Y."/>
            <person name="Kim M.S."/>
            <person name="Kang B.C."/>
            <person name="Jo Y.D."/>
            <person name="Yang H.B."/>
            <person name="Jeong H.J."/>
            <person name="Kang W.H."/>
            <person name="Kwon J.K."/>
            <person name="Shin C."/>
            <person name="Lim J.Y."/>
            <person name="Park J.H."/>
            <person name="Huh J.H."/>
            <person name="Kim J.S."/>
            <person name="Kim B.D."/>
            <person name="Cohen O."/>
            <person name="Paran I."/>
            <person name="Suh M.C."/>
            <person name="Lee S.B."/>
            <person name="Kim Y.K."/>
            <person name="Shin Y."/>
            <person name="Noh S.J."/>
            <person name="Park J."/>
            <person name="Seo Y.S."/>
            <person name="Kwon S.Y."/>
            <person name="Kim H.A."/>
            <person name="Park J.M."/>
            <person name="Kim H.J."/>
            <person name="Choi S.B."/>
            <person name="Bosland P.W."/>
            <person name="Reeves G."/>
            <person name="Jo S.H."/>
            <person name="Lee B.W."/>
            <person name="Cho H.T."/>
            <person name="Choi H.S."/>
            <person name="Lee M.S."/>
            <person name="Yu Y."/>
            <person name="Do Choi Y."/>
            <person name="Park B.S."/>
            <person name="van Deynze A."/>
            <person name="Ashrafi H."/>
            <person name="Hill T."/>
            <person name="Kim W.T."/>
            <person name="Pai H.S."/>
            <person name="Ahn H.K."/>
            <person name="Yeam I."/>
            <person name="Giovannoni J.J."/>
            <person name="Rose J.K."/>
            <person name="Sorensen I."/>
            <person name="Lee S.J."/>
            <person name="Kim R.W."/>
            <person name="Choi I.Y."/>
            <person name="Choi B.S."/>
            <person name="Lim J.S."/>
            <person name="Lee Y.H."/>
            <person name="Choi D."/>
        </authorList>
    </citation>
    <scope>NUCLEOTIDE SEQUENCE [LARGE SCALE GENOMIC DNA]</scope>
    <source>
        <strain evidence="6">cv. CM334</strain>
    </source>
</reference>
<dbReference type="InterPro" id="IPR003653">
    <property type="entry name" value="Peptidase_C48_C"/>
</dbReference>
<evidence type="ECO:0000313" key="5">
    <source>
        <dbReference type="EMBL" id="PHT74310.1"/>
    </source>
</evidence>
<protein>
    <recommendedName>
        <fullName evidence="4">Ubiquitin-like protease family profile domain-containing protein</fullName>
    </recommendedName>
</protein>
<dbReference type="Pfam" id="PF02902">
    <property type="entry name" value="Peptidase_C48"/>
    <property type="match status" value="1"/>
</dbReference>
<keyword evidence="2" id="KW-0645">Protease</keyword>
<dbReference type="PROSITE" id="PS50600">
    <property type="entry name" value="ULP_PROTEASE"/>
    <property type="match status" value="1"/>
</dbReference>
<dbReference type="PANTHER" id="PTHR31470">
    <property type="entry name" value="CYSTEINE PROTEINASES SUPERFAMILY PROTEIN-RELATED-RELATED"/>
    <property type="match status" value="1"/>
</dbReference>
<dbReference type="Gramene" id="PHT74310">
    <property type="protein sequence ID" value="PHT74310"/>
    <property type="gene ID" value="T459_21587"/>
</dbReference>
<evidence type="ECO:0000256" key="3">
    <source>
        <dbReference type="ARBA" id="ARBA00022801"/>
    </source>
</evidence>
<name>A0A2G2YX08_CAPAN</name>
<evidence type="ECO:0000313" key="6">
    <source>
        <dbReference type="Proteomes" id="UP000222542"/>
    </source>
</evidence>
<evidence type="ECO:0000256" key="2">
    <source>
        <dbReference type="ARBA" id="ARBA00022670"/>
    </source>
</evidence>
<organism evidence="5 6">
    <name type="scientific">Capsicum annuum</name>
    <name type="common">Capsicum pepper</name>
    <dbReference type="NCBI Taxonomy" id="4072"/>
    <lineage>
        <taxon>Eukaryota</taxon>
        <taxon>Viridiplantae</taxon>
        <taxon>Streptophyta</taxon>
        <taxon>Embryophyta</taxon>
        <taxon>Tracheophyta</taxon>
        <taxon>Spermatophyta</taxon>
        <taxon>Magnoliopsida</taxon>
        <taxon>eudicotyledons</taxon>
        <taxon>Gunneridae</taxon>
        <taxon>Pentapetalae</taxon>
        <taxon>asterids</taxon>
        <taxon>lamiids</taxon>
        <taxon>Solanales</taxon>
        <taxon>Solanaceae</taxon>
        <taxon>Solanoideae</taxon>
        <taxon>Capsiceae</taxon>
        <taxon>Capsicum</taxon>
    </lineage>
</organism>
<dbReference type="Proteomes" id="UP000222542">
    <property type="component" value="Unassembled WGS sequence"/>
</dbReference>
<dbReference type="PANTHER" id="PTHR31470:SF46">
    <property type="entry name" value="ULP1 PROTEASE FAMILY, C-TERMINAL CATALYTIC DOMAIN CONTAINING PROTEIN"/>
    <property type="match status" value="1"/>
</dbReference>